<dbReference type="GO" id="GO:0006284">
    <property type="term" value="P:base-excision repair"/>
    <property type="evidence" value="ECO:0007669"/>
    <property type="project" value="InterPro"/>
</dbReference>
<keyword evidence="17" id="KW-1185">Reference proteome</keyword>
<dbReference type="InterPro" id="IPR000214">
    <property type="entry name" value="Znf_DNA_glyclase/AP_lyase"/>
</dbReference>
<evidence type="ECO:0000259" key="14">
    <source>
        <dbReference type="PROSITE" id="PS51066"/>
    </source>
</evidence>
<protein>
    <recommendedName>
        <fullName evidence="2">DNA-(apurinic or apyrimidinic site) lyase</fullName>
        <ecNumber evidence="2">4.2.99.18</ecNumber>
    </recommendedName>
</protein>
<keyword evidence="7" id="KW-0862">Zinc</keyword>
<dbReference type="CDD" id="cd08971">
    <property type="entry name" value="AcNei2_N"/>
    <property type="match status" value="1"/>
</dbReference>
<evidence type="ECO:0000256" key="8">
    <source>
        <dbReference type="ARBA" id="ARBA00023125"/>
    </source>
</evidence>
<dbReference type="PANTHER" id="PTHR42697">
    <property type="entry name" value="ENDONUCLEASE 8"/>
    <property type="match status" value="1"/>
</dbReference>
<evidence type="ECO:0000256" key="13">
    <source>
        <dbReference type="PROSITE-ProRule" id="PRU00391"/>
    </source>
</evidence>
<gene>
    <name evidence="16" type="ORF">CLV29_2806</name>
</gene>
<evidence type="ECO:0000256" key="6">
    <source>
        <dbReference type="ARBA" id="ARBA00022801"/>
    </source>
</evidence>
<dbReference type="Gene3D" id="1.10.8.50">
    <property type="match status" value="1"/>
</dbReference>
<evidence type="ECO:0000256" key="1">
    <source>
        <dbReference type="ARBA" id="ARBA00009409"/>
    </source>
</evidence>
<keyword evidence="8" id="KW-0238">DNA-binding</keyword>
<name>A0A4R7J2R5_9ACTN</name>
<evidence type="ECO:0000256" key="5">
    <source>
        <dbReference type="ARBA" id="ARBA00022771"/>
    </source>
</evidence>
<dbReference type="OrthoDB" id="9800855at2"/>
<dbReference type="InterPro" id="IPR015886">
    <property type="entry name" value="H2TH_FPG"/>
</dbReference>
<keyword evidence="12" id="KW-0326">Glycosidase</keyword>
<dbReference type="SUPFAM" id="SSF46946">
    <property type="entry name" value="S13-like H2TH domain"/>
    <property type="match status" value="1"/>
</dbReference>
<keyword evidence="4" id="KW-0227">DNA damage</keyword>
<dbReference type="Pfam" id="PF06831">
    <property type="entry name" value="H2TH"/>
    <property type="match status" value="1"/>
</dbReference>
<feature type="domain" description="Formamidopyrimidine-DNA glycosylase catalytic" evidence="15">
    <location>
        <begin position="2"/>
        <end position="105"/>
    </location>
</feature>
<dbReference type="InterPro" id="IPR044090">
    <property type="entry name" value="Nei2_N"/>
</dbReference>
<evidence type="ECO:0000256" key="10">
    <source>
        <dbReference type="ARBA" id="ARBA00023239"/>
    </source>
</evidence>
<dbReference type="PROSITE" id="PS51068">
    <property type="entry name" value="FPG_CAT"/>
    <property type="match status" value="1"/>
</dbReference>
<evidence type="ECO:0000256" key="2">
    <source>
        <dbReference type="ARBA" id="ARBA00012720"/>
    </source>
</evidence>
<dbReference type="GO" id="GO:0003684">
    <property type="term" value="F:damaged DNA binding"/>
    <property type="evidence" value="ECO:0007669"/>
    <property type="project" value="InterPro"/>
</dbReference>
<dbReference type="GO" id="GO:0008270">
    <property type="term" value="F:zinc ion binding"/>
    <property type="evidence" value="ECO:0007669"/>
    <property type="project" value="UniProtKB-KW"/>
</dbReference>
<dbReference type="PANTHER" id="PTHR42697:SF1">
    <property type="entry name" value="ENDONUCLEASE 8"/>
    <property type="match status" value="1"/>
</dbReference>
<evidence type="ECO:0000259" key="15">
    <source>
        <dbReference type="PROSITE" id="PS51068"/>
    </source>
</evidence>
<keyword evidence="16" id="KW-0540">Nuclease</keyword>
<dbReference type="Proteomes" id="UP000295371">
    <property type="component" value="Unassembled WGS sequence"/>
</dbReference>
<keyword evidence="11" id="KW-0511">Multifunctional enzyme</keyword>
<dbReference type="Gene3D" id="3.20.190.10">
    <property type="entry name" value="MutM-like, N-terminal"/>
    <property type="match status" value="1"/>
</dbReference>
<keyword evidence="6" id="KW-0378">Hydrolase</keyword>
<comment type="caution">
    <text evidence="16">The sequence shown here is derived from an EMBL/GenBank/DDBJ whole genome shotgun (WGS) entry which is preliminary data.</text>
</comment>
<dbReference type="GO" id="GO:0140078">
    <property type="term" value="F:class I DNA-(apurinic or apyrimidinic site) endonuclease activity"/>
    <property type="evidence" value="ECO:0007669"/>
    <property type="project" value="UniProtKB-EC"/>
</dbReference>
<dbReference type="SMART" id="SM01232">
    <property type="entry name" value="H2TH"/>
    <property type="match status" value="1"/>
</dbReference>
<evidence type="ECO:0000256" key="4">
    <source>
        <dbReference type="ARBA" id="ARBA00022763"/>
    </source>
</evidence>
<keyword evidence="10" id="KW-0456">Lyase</keyword>
<dbReference type="GO" id="GO:0000703">
    <property type="term" value="F:oxidized pyrimidine nucleobase lesion DNA N-glycosylase activity"/>
    <property type="evidence" value="ECO:0007669"/>
    <property type="project" value="TreeGrafter"/>
</dbReference>
<dbReference type="InterPro" id="IPR012319">
    <property type="entry name" value="FPG_cat"/>
</dbReference>
<sequence length="272" mass="30286">MPEGDTTYRAAKQLREALQGATLTRAELRVPRYASTDLRGFTVTASRVIGKNLLLDLRRGDRELTLHSHLKMEGAWHVYSPGQRWRRPGFTARVVLGTSEHQAVGFDLGLVRLGTPEQTAASLADLGPDPLAADFDADEAVRRLAADPERSIGEALLDQTVIAGLGNVYRCELCFLTGVHPAAPVGEVDLPPLVELAHTMINRNADQWGRNFSPSGGPREFLWVHMRERRPCRRCGTAIRQARFGVETGMERFIWWCPRCQPLADWAHSGTR</sequence>
<keyword evidence="9" id="KW-0234">DNA repair</keyword>
<evidence type="ECO:0000256" key="9">
    <source>
        <dbReference type="ARBA" id="ARBA00023204"/>
    </source>
</evidence>
<keyword evidence="3" id="KW-0479">Metal-binding</keyword>
<organism evidence="16 17">
    <name type="scientific">Naumannella halotolerans</name>
    <dbReference type="NCBI Taxonomy" id="993414"/>
    <lineage>
        <taxon>Bacteria</taxon>
        <taxon>Bacillati</taxon>
        <taxon>Actinomycetota</taxon>
        <taxon>Actinomycetes</taxon>
        <taxon>Propionibacteriales</taxon>
        <taxon>Propionibacteriaceae</taxon>
        <taxon>Naumannella</taxon>
    </lineage>
</organism>
<reference evidence="16 17" key="1">
    <citation type="submission" date="2019-03" db="EMBL/GenBank/DDBJ databases">
        <title>Genomic Encyclopedia of Archaeal and Bacterial Type Strains, Phase II (KMG-II): from individual species to whole genera.</title>
        <authorList>
            <person name="Goeker M."/>
        </authorList>
    </citation>
    <scope>NUCLEOTIDE SEQUENCE [LARGE SCALE GENOMIC DNA]</scope>
    <source>
        <strain evidence="16 17">DSM 24323</strain>
    </source>
</reference>
<evidence type="ECO:0000313" key="17">
    <source>
        <dbReference type="Proteomes" id="UP000295371"/>
    </source>
</evidence>
<keyword evidence="5 13" id="KW-0863">Zinc-finger</keyword>
<accession>A0A4R7J2R5</accession>
<dbReference type="EC" id="4.2.99.18" evidence="2"/>
<dbReference type="InterPro" id="IPR035937">
    <property type="entry name" value="FPG_N"/>
</dbReference>
<evidence type="ECO:0000256" key="7">
    <source>
        <dbReference type="ARBA" id="ARBA00022833"/>
    </source>
</evidence>
<evidence type="ECO:0000256" key="3">
    <source>
        <dbReference type="ARBA" id="ARBA00022723"/>
    </source>
</evidence>
<dbReference type="AlphaFoldDB" id="A0A4R7J2R5"/>
<dbReference type="RefSeq" id="WP_133755671.1">
    <property type="nucleotide sequence ID" value="NZ_SOAW01000002.1"/>
</dbReference>
<feature type="domain" description="FPG-type" evidence="14">
    <location>
        <begin position="223"/>
        <end position="262"/>
    </location>
</feature>
<keyword evidence="16" id="KW-0255">Endonuclease</keyword>
<evidence type="ECO:0000256" key="12">
    <source>
        <dbReference type="ARBA" id="ARBA00023295"/>
    </source>
</evidence>
<dbReference type="SUPFAM" id="SSF57716">
    <property type="entry name" value="Glucocorticoid receptor-like (DNA-binding domain)"/>
    <property type="match status" value="1"/>
</dbReference>
<evidence type="ECO:0000313" key="16">
    <source>
        <dbReference type="EMBL" id="TDT31384.1"/>
    </source>
</evidence>
<dbReference type="PROSITE" id="PS51066">
    <property type="entry name" value="ZF_FPG_2"/>
    <property type="match status" value="1"/>
</dbReference>
<proteinExistence type="inferred from homology"/>
<dbReference type="SUPFAM" id="SSF81624">
    <property type="entry name" value="N-terminal domain of MutM-like DNA repair proteins"/>
    <property type="match status" value="1"/>
</dbReference>
<dbReference type="Pfam" id="PF01149">
    <property type="entry name" value="Fapy_DNA_glyco"/>
    <property type="match status" value="1"/>
</dbReference>
<comment type="similarity">
    <text evidence="1">Belongs to the FPG family.</text>
</comment>
<evidence type="ECO:0000256" key="11">
    <source>
        <dbReference type="ARBA" id="ARBA00023268"/>
    </source>
</evidence>
<dbReference type="SMART" id="SM00898">
    <property type="entry name" value="Fapy_DNA_glyco"/>
    <property type="match status" value="1"/>
</dbReference>
<dbReference type="InterPro" id="IPR010979">
    <property type="entry name" value="Ribosomal_uS13-like_H2TH"/>
</dbReference>
<dbReference type="EMBL" id="SOAW01000002">
    <property type="protein sequence ID" value="TDT31384.1"/>
    <property type="molecule type" value="Genomic_DNA"/>
</dbReference>